<dbReference type="InterPro" id="IPR013766">
    <property type="entry name" value="Thioredoxin_domain"/>
</dbReference>
<evidence type="ECO:0000259" key="2">
    <source>
        <dbReference type="PROSITE" id="PS51352"/>
    </source>
</evidence>
<gene>
    <name evidence="3" type="ORF">JFN88_14965</name>
</gene>
<dbReference type="SUPFAM" id="SSF52833">
    <property type="entry name" value="Thioredoxin-like"/>
    <property type="match status" value="1"/>
</dbReference>
<keyword evidence="4" id="KW-1185">Reference proteome</keyword>
<evidence type="ECO:0000313" key="3">
    <source>
        <dbReference type="EMBL" id="MBJ6362534.1"/>
    </source>
</evidence>
<organism evidence="3 4">
    <name type="scientific">Paenibacillus roseus</name>
    <dbReference type="NCBI Taxonomy" id="2798579"/>
    <lineage>
        <taxon>Bacteria</taxon>
        <taxon>Bacillati</taxon>
        <taxon>Bacillota</taxon>
        <taxon>Bacilli</taxon>
        <taxon>Bacillales</taxon>
        <taxon>Paenibacillaceae</taxon>
        <taxon>Paenibacillus</taxon>
    </lineage>
</organism>
<dbReference type="PROSITE" id="PS51352">
    <property type="entry name" value="THIOREDOXIN_2"/>
    <property type="match status" value="1"/>
</dbReference>
<dbReference type="Gene3D" id="3.40.30.10">
    <property type="entry name" value="Glutaredoxin"/>
    <property type="match status" value="1"/>
</dbReference>
<dbReference type="RefSeq" id="WP_199020151.1">
    <property type="nucleotide sequence ID" value="NZ_JAELUP010000077.1"/>
</dbReference>
<dbReference type="CDD" id="cd02966">
    <property type="entry name" value="TlpA_like_family"/>
    <property type="match status" value="1"/>
</dbReference>
<dbReference type="Proteomes" id="UP000640274">
    <property type="component" value="Unassembled WGS sequence"/>
</dbReference>
<dbReference type="EMBL" id="JAELUP010000077">
    <property type="protein sequence ID" value="MBJ6362534.1"/>
    <property type="molecule type" value="Genomic_DNA"/>
</dbReference>
<dbReference type="AlphaFoldDB" id="A0A934J3C8"/>
<accession>A0A934J3C8</accession>
<dbReference type="Pfam" id="PF00578">
    <property type="entry name" value="AhpC-TSA"/>
    <property type="match status" value="1"/>
</dbReference>
<dbReference type="PANTHER" id="PTHR42852">
    <property type="entry name" value="THIOL:DISULFIDE INTERCHANGE PROTEIN DSBE"/>
    <property type="match status" value="1"/>
</dbReference>
<evidence type="ECO:0000313" key="4">
    <source>
        <dbReference type="Proteomes" id="UP000640274"/>
    </source>
</evidence>
<keyword evidence="1" id="KW-1015">Disulfide bond</keyword>
<comment type="caution">
    <text evidence="3">The sequence shown here is derived from an EMBL/GenBank/DDBJ whole genome shotgun (WGS) entry which is preliminary data.</text>
</comment>
<dbReference type="GO" id="GO:0016491">
    <property type="term" value="F:oxidoreductase activity"/>
    <property type="evidence" value="ECO:0007669"/>
    <property type="project" value="InterPro"/>
</dbReference>
<evidence type="ECO:0000256" key="1">
    <source>
        <dbReference type="ARBA" id="ARBA00023157"/>
    </source>
</evidence>
<dbReference type="InterPro" id="IPR036249">
    <property type="entry name" value="Thioredoxin-like_sf"/>
</dbReference>
<dbReference type="GO" id="GO:0016209">
    <property type="term" value="F:antioxidant activity"/>
    <property type="evidence" value="ECO:0007669"/>
    <property type="project" value="InterPro"/>
</dbReference>
<reference evidence="3" key="1">
    <citation type="submission" date="2020-12" db="EMBL/GenBank/DDBJ databases">
        <authorList>
            <person name="Huq M.A."/>
        </authorList>
    </citation>
    <scope>NUCLEOTIDE SEQUENCE</scope>
    <source>
        <strain evidence="3">MAHUQ-46</strain>
    </source>
</reference>
<dbReference type="PANTHER" id="PTHR42852:SF1">
    <property type="entry name" value="THIOREDOXIN-LIKE PROTEIN YNEN"/>
    <property type="match status" value="1"/>
</dbReference>
<feature type="domain" description="Thioredoxin" evidence="2">
    <location>
        <begin position="33"/>
        <end position="172"/>
    </location>
</feature>
<protein>
    <submittedName>
        <fullName evidence="3">TlpA family protein disulfide reductase</fullName>
    </submittedName>
</protein>
<dbReference type="InterPro" id="IPR017937">
    <property type="entry name" value="Thioredoxin_CS"/>
</dbReference>
<sequence>MKKQWIIIVAIAVLTVLAVFQSSTPTGNKEELPKEGYKAPQISLNGLDGKTYSFESLNGKPVIINFWASWCGPCKTEAPDLVRTYEKYSKQIEIYAVNITAVDSLDEAKAFVAEYGFSFPVLLDLDGSVTQRYQVKPIPTTFFVNGKGIITDQVIGAVDPQDMERKIKRLIK</sequence>
<dbReference type="InterPro" id="IPR050553">
    <property type="entry name" value="Thioredoxin_ResA/DsbE_sf"/>
</dbReference>
<dbReference type="InterPro" id="IPR000866">
    <property type="entry name" value="AhpC/TSA"/>
</dbReference>
<dbReference type="PROSITE" id="PS00194">
    <property type="entry name" value="THIOREDOXIN_1"/>
    <property type="match status" value="1"/>
</dbReference>
<name>A0A934J3C8_9BACL</name>
<proteinExistence type="predicted"/>